<dbReference type="Proteomes" id="UP000093894">
    <property type="component" value="Unassembled WGS sequence"/>
</dbReference>
<gene>
    <name evidence="2" type="ORF">A5628_14150</name>
</gene>
<evidence type="ECO:0000256" key="1">
    <source>
        <dbReference type="SAM" id="MobiDB-lite"/>
    </source>
</evidence>
<dbReference type="AlphaFoldDB" id="A0A853LWK1"/>
<evidence type="ECO:0000313" key="3">
    <source>
        <dbReference type="Proteomes" id="UP000093894"/>
    </source>
</evidence>
<dbReference type="EMBL" id="LZLG01000116">
    <property type="protein sequence ID" value="OBJ58186.1"/>
    <property type="molecule type" value="Genomic_DNA"/>
</dbReference>
<evidence type="ECO:0000313" key="2">
    <source>
        <dbReference type="EMBL" id="OBJ58186.1"/>
    </source>
</evidence>
<feature type="compositionally biased region" description="Acidic residues" evidence="1">
    <location>
        <begin position="150"/>
        <end position="176"/>
    </location>
</feature>
<feature type="compositionally biased region" description="Basic residues" evidence="1">
    <location>
        <begin position="212"/>
        <end position="228"/>
    </location>
</feature>
<accession>A0A853LWK1</accession>
<evidence type="ECO:0008006" key="4">
    <source>
        <dbReference type="Google" id="ProtNLM"/>
    </source>
</evidence>
<comment type="caution">
    <text evidence="2">The sequence shown here is derived from an EMBL/GenBank/DDBJ whole genome shotgun (WGS) entry which is preliminary data.</text>
</comment>
<feature type="region of interest" description="Disordered" evidence="1">
    <location>
        <begin position="141"/>
        <end position="228"/>
    </location>
</feature>
<organism evidence="2 3">
    <name type="scientific">Mycobacterium colombiense</name>
    <dbReference type="NCBI Taxonomy" id="339268"/>
    <lineage>
        <taxon>Bacteria</taxon>
        <taxon>Bacillati</taxon>
        <taxon>Actinomycetota</taxon>
        <taxon>Actinomycetes</taxon>
        <taxon>Mycobacteriales</taxon>
        <taxon>Mycobacteriaceae</taxon>
        <taxon>Mycobacterium</taxon>
        <taxon>Mycobacterium avium complex (MAC)</taxon>
    </lineage>
</organism>
<sequence length="228" mass="23825">MSPPNGAKVALAVGAGYLLGRTRKMRLALMLASAGMTGKFRTKPTDVLADGLQALGASDELMQLTDQLRGQALNAAKAAALATAINGVNALNERLQRAPLAEAGDIVEDVGDTVETVGADVGDTVGDVGDTLGKSVKSVSGLLRGGAPTAEEDEEADLYEDEVIDEDDAEPADEEPQPPPRKRRATPKPTAPRASVRRSARAATADEPQARAVRRKPATTRAPVRRGR</sequence>
<proteinExistence type="predicted"/>
<protein>
    <recommendedName>
        <fullName evidence="4">DNA primase</fullName>
    </recommendedName>
</protein>
<reference evidence="2 3" key="1">
    <citation type="submission" date="2016-06" db="EMBL/GenBank/DDBJ databases">
        <authorList>
            <person name="Sutton G."/>
            <person name="Brinkac L."/>
            <person name="Sanka R."/>
            <person name="Adams M."/>
            <person name="Lau E."/>
            <person name="Garcia-Basteiro A."/>
            <person name="Lopez-Varela E."/>
            <person name="Palencia S."/>
        </authorList>
    </citation>
    <scope>NUCLEOTIDE SEQUENCE [LARGE SCALE GENOMIC DNA]</scope>
    <source>
        <strain evidence="2 3">1164983.0</strain>
    </source>
</reference>
<name>A0A853LWK1_9MYCO</name>
<dbReference type="RefSeq" id="WP_065052970.1">
    <property type="nucleotide sequence ID" value="NZ_LZKW01000123.1"/>
</dbReference>